<name>A0A1L9UUV2_ASPBC</name>
<keyword evidence="5" id="KW-1185">Reference proteome</keyword>
<feature type="domain" description="WSC" evidence="3">
    <location>
        <begin position="23"/>
        <end position="112"/>
    </location>
</feature>
<dbReference type="VEuPathDB" id="FungiDB:ASPBRDRAFT_26086"/>
<evidence type="ECO:0000256" key="1">
    <source>
        <dbReference type="SAM" id="MobiDB-lite"/>
    </source>
</evidence>
<dbReference type="STRING" id="767769.A0A1L9UUV2"/>
<feature type="region of interest" description="Disordered" evidence="1">
    <location>
        <begin position="131"/>
        <end position="165"/>
    </location>
</feature>
<feature type="signal peptide" evidence="2">
    <location>
        <begin position="1"/>
        <end position="23"/>
    </location>
</feature>
<dbReference type="OrthoDB" id="2019572at2759"/>
<protein>
    <recommendedName>
        <fullName evidence="3">WSC domain-containing protein</fullName>
    </recommendedName>
</protein>
<keyword evidence="2" id="KW-0732">Signal</keyword>
<dbReference type="AlphaFoldDB" id="A0A1L9UUV2"/>
<reference evidence="5" key="1">
    <citation type="journal article" date="2017" name="Genome Biol.">
        <title>Comparative genomics reveals high biological diversity and specific adaptations in the industrially and medically important fungal genus Aspergillus.</title>
        <authorList>
            <person name="de Vries R.P."/>
            <person name="Riley R."/>
            <person name="Wiebenga A."/>
            <person name="Aguilar-Osorio G."/>
            <person name="Amillis S."/>
            <person name="Uchima C.A."/>
            <person name="Anderluh G."/>
            <person name="Asadollahi M."/>
            <person name="Askin M."/>
            <person name="Barry K."/>
            <person name="Battaglia E."/>
            <person name="Bayram O."/>
            <person name="Benocci T."/>
            <person name="Braus-Stromeyer S.A."/>
            <person name="Caldana C."/>
            <person name="Canovas D."/>
            <person name="Cerqueira G.C."/>
            <person name="Chen F."/>
            <person name="Chen W."/>
            <person name="Choi C."/>
            <person name="Clum A."/>
            <person name="Dos Santos R.A."/>
            <person name="Damasio A.R."/>
            <person name="Diallinas G."/>
            <person name="Emri T."/>
            <person name="Fekete E."/>
            <person name="Flipphi M."/>
            <person name="Freyberg S."/>
            <person name="Gallo A."/>
            <person name="Gournas C."/>
            <person name="Habgood R."/>
            <person name="Hainaut M."/>
            <person name="Harispe M.L."/>
            <person name="Henrissat B."/>
            <person name="Hilden K.S."/>
            <person name="Hope R."/>
            <person name="Hossain A."/>
            <person name="Karabika E."/>
            <person name="Karaffa L."/>
            <person name="Karanyi Z."/>
            <person name="Krasevec N."/>
            <person name="Kuo A."/>
            <person name="Kusch H."/>
            <person name="LaButti K."/>
            <person name="Lagendijk E.L."/>
            <person name="Lapidus A."/>
            <person name="Levasseur A."/>
            <person name="Lindquist E."/>
            <person name="Lipzen A."/>
            <person name="Logrieco A.F."/>
            <person name="MacCabe A."/>
            <person name="Maekelae M.R."/>
            <person name="Malavazi I."/>
            <person name="Melin P."/>
            <person name="Meyer V."/>
            <person name="Mielnichuk N."/>
            <person name="Miskei M."/>
            <person name="Molnar A.P."/>
            <person name="Mule G."/>
            <person name="Ngan C.Y."/>
            <person name="Orejas M."/>
            <person name="Orosz E."/>
            <person name="Ouedraogo J.P."/>
            <person name="Overkamp K.M."/>
            <person name="Park H.-S."/>
            <person name="Perrone G."/>
            <person name="Piumi F."/>
            <person name="Punt P.J."/>
            <person name="Ram A.F."/>
            <person name="Ramon A."/>
            <person name="Rauscher S."/>
            <person name="Record E."/>
            <person name="Riano-Pachon D.M."/>
            <person name="Robert V."/>
            <person name="Roehrig J."/>
            <person name="Ruller R."/>
            <person name="Salamov A."/>
            <person name="Salih N.S."/>
            <person name="Samson R.A."/>
            <person name="Sandor E."/>
            <person name="Sanguinetti M."/>
            <person name="Schuetze T."/>
            <person name="Sepcic K."/>
            <person name="Shelest E."/>
            <person name="Sherlock G."/>
            <person name="Sophianopoulou V."/>
            <person name="Squina F.M."/>
            <person name="Sun H."/>
            <person name="Susca A."/>
            <person name="Todd R.B."/>
            <person name="Tsang A."/>
            <person name="Unkles S.E."/>
            <person name="van de Wiele N."/>
            <person name="van Rossen-Uffink D."/>
            <person name="Oliveira J.V."/>
            <person name="Vesth T.C."/>
            <person name="Visser J."/>
            <person name="Yu J.-H."/>
            <person name="Zhou M."/>
            <person name="Andersen M.R."/>
            <person name="Archer D.B."/>
            <person name="Baker S.E."/>
            <person name="Benoit I."/>
            <person name="Brakhage A.A."/>
            <person name="Braus G.H."/>
            <person name="Fischer R."/>
            <person name="Frisvad J.C."/>
            <person name="Goldman G.H."/>
            <person name="Houbraken J."/>
            <person name="Oakley B."/>
            <person name="Pocsi I."/>
            <person name="Scazzocchio C."/>
            <person name="Seiboth B."/>
            <person name="vanKuyk P.A."/>
            <person name="Wortman J."/>
            <person name="Dyer P.S."/>
            <person name="Grigoriev I.V."/>
        </authorList>
    </citation>
    <scope>NUCLEOTIDE SEQUENCE [LARGE SCALE GENOMIC DNA]</scope>
    <source>
        <strain evidence="5">CBS 101740 / IMI 381727 / IBT 21946</strain>
    </source>
</reference>
<proteinExistence type="predicted"/>
<evidence type="ECO:0000259" key="3">
    <source>
        <dbReference type="PROSITE" id="PS51212"/>
    </source>
</evidence>
<dbReference type="RefSeq" id="XP_067482755.1">
    <property type="nucleotide sequence ID" value="XM_067622234.1"/>
</dbReference>
<evidence type="ECO:0000256" key="2">
    <source>
        <dbReference type="SAM" id="SignalP"/>
    </source>
</evidence>
<evidence type="ECO:0000313" key="5">
    <source>
        <dbReference type="Proteomes" id="UP000184499"/>
    </source>
</evidence>
<feature type="compositionally biased region" description="Low complexity" evidence="1">
    <location>
        <begin position="152"/>
        <end position="161"/>
    </location>
</feature>
<dbReference type="PROSITE" id="PS51212">
    <property type="entry name" value="WSC"/>
    <property type="match status" value="1"/>
</dbReference>
<organism evidence="4 5">
    <name type="scientific">Aspergillus brasiliensis (strain CBS 101740 / IMI 381727 / IBT 21946)</name>
    <dbReference type="NCBI Taxonomy" id="767769"/>
    <lineage>
        <taxon>Eukaryota</taxon>
        <taxon>Fungi</taxon>
        <taxon>Dikarya</taxon>
        <taxon>Ascomycota</taxon>
        <taxon>Pezizomycotina</taxon>
        <taxon>Eurotiomycetes</taxon>
        <taxon>Eurotiomycetidae</taxon>
        <taxon>Eurotiales</taxon>
        <taxon>Aspergillaceae</taxon>
        <taxon>Aspergillus</taxon>
        <taxon>Aspergillus subgen. Circumdati</taxon>
    </lineage>
</organism>
<dbReference type="InterPro" id="IPR002889">
    <property type="entry name" value="WSC_carb-bd"/>
</dbReference>
<sequence length="278" mass="27042">MPGASATKIISLSILSFLTTASAYTTVGCYSSPGQLTSAGTFQFQSEGYCQQICTKQNKAIFALHNGDECYCGDALPPSTAKVSSTQCQTPCSGFPSEACGGNNAWLINNSTTISQPTTDDNKLVTELKRESTDNVENGIVIAPESDDDSDSSSGSSNSPDTMKVNPTMVETGIAIAPSSAADGGAAKSTVPSVILTAPSMTGVTVPATGAAGASSMVVAASSASASATAIASGAASSGSAAASPSTSVGAAAGAVAGAPASGMIGGVVMAAVVALGL</sequence>
<evidence type="ECO:0000313" key="4">
    <source>
        <dbReference type="EMBL" id="OJJ75508.1"/>
    </source>
</evidence>
<dbReference type="OMA" id="GNMCYCG"/>
<gene>
    <name evidence="4" type="ORF">ASPBRDRAFT_26086</name>
</gene>
<dbReference type="Pfam" id="PF01822">
    <property type="entry name" value="WSC"/>
    <property type="match status" value="1"/>
</dbReference>
<accession>A0A1L9UUV2</accession>
<dbReference type="EMBL" id="KV878680">
    <property type="protein sequence ID" value="OJJ75508.1"/>
    <property type="molecule type" value="Genomic_DNA"/>
</dbReference>
<dbReference type="GeneID" id="93574722"/>
<dbReference type="SMART" id="SM00321">
    <property type="entry name" value="WSC"/>
    <property type="match status" value="1"/>
</dbReference>
<feature type="chain" id="PRO_5012724921" description="WSC domain-containing protein" evidence="2">
    <location>
        <begin position="24"/>
        <end position="278"/>
    </location>
</feature>
<dbReference type="Proteomes" id="UP000184499">
    <property type="component" value="Unassembled WGS sequence"/>
</dbReference>